<feature type="compositionally biased region" description="Basic and acidic residues" evidence="1">
    <location>
        <begin position="50"/>
        <end position="68"/>
    </location>
</feature>
<reference evidence="2" key="1">
    <citation type="journal article" date="2023" name="Mol. Ecol. Resour.">
        <title>Chromosome-level genome assembly of a triploid poplar Populus alba 'Berolinensis'.</title>
        <authorList>
            <person name="Chen S."/>
            <person name="Yu Y."/>
            <person name="Wang X."/>
            <person name="Wang S."/>
            <person name="Zhang T."/>
            <person name="Zhou Y."/>
            <person name="He R."/>
            <person name="Meng N."/>
            <person name="Wang Y."/>
            <person name="Liu W."/>
            <person name="Liu Z."/>
            <person name="Liu J."/>
            <person name="Guo Q."/>
            <person name="Huang H."/>
            <person name="Sederoff R.R."/>
            <person name="Wang G."/>
            <person name="Qu G."/>
            <person name="Chen S."/>
        </authorList>
    </citation>
    <scope>NUCLEOTIDE SEQUENCE</scope>
    <source>
        <strain evidence="2">SC-2020</strain>
    </source>
</reference>
<protein>
    <submittedName>
        <fullName evidence="2">Uncharacterized protein</fullName>
    </submittedName>
</protein>
<evidence type="ECO:0000313" key="3">
    <source>
        <dbReference type="Proteomes" id="UP001164929"/>
    </source>
</evidence>
<dbReference type="EMBL" id="JAQIZT010000014">
    <property type="protein sequence ID" value="KAJ6971774.1"/>
    <property type="molecule type" value="Genomic_DNA"/>
</dbReference>
<evidence type="ECO:0000313" key="2">
    <source>
        <dbReference type="EMBL" id="KAJ6971774.1"/>
    </source>
</evidence>
<dbReference type="AlphaFoldDB" id="A0AAD6LSD2"/>
<organism evidence="2 3">
    <name type="scientific">Populus alba x Populus x berolinensis</name>
    <dbReference type="NCBI Taxonomy" id="444605"/>
    <lineage>
        <taxon>Eukaryota</taxon>
        <taxon>Viridiplantae</taxon>
        <taxon>Streptophyta</taxon>
        <taxon>Embryophyta</taxon>
        <taxon>Tracheophyta</taxon>
        <taxon>Spermatophyta</taxon>
        <taxon>Magnoliopsida</taxon>
        <taxon>eudicotyledons</taxon>
        <taxon>Gunneridae</taxon>
        <taxon>Pentapetalae</taxon>
        <taxon>rosids</taxon>
        <taxon>fabids</taxon>
        <taxon>Malpighiales</taxon>
        <taxon>Salicaceae</taxon>
        <taxon>Saliceae</taxon>
        <taxon>Populus</taxon>
    </lineage>
</organism>
<name>A0AAD6LSD2_9ROSI</name>
<dbReference type="Proteomes" id="UP001164929">
    <property type="component" value="Chromosome 14"/>
</dbReference>
<gene>
    <name evidence="2" type="ORF">NC653_032342</name>
</gene>
<evidence type="ECO:0000256" key="1">
    <source>
        <dbReference type="SAM" id="MobiDB-lite"/>
    </source>
</evidence>
<accession>A0AAD6LSD2</accession>
<proteinExistence type="predicted"/>
<keyword evidence="3" id="KW-1185">Reference proteome</keyword>
<feature type="region of interest" description="Disordered" evidence="1">
    <location>
        <begin position="50"/>
        <end position="78"/>
    </location>
</feature>
<sequence length="78" mass="8497">MHIIIESSHQCQRRPLALSGLSPLPPVLGSWLLCAWVSGVSTLHGREAKIEHGKNGASKETDKGEKAAAKSLSFHRQR</sequence>
<comment type="caution">
    <text evidence="2">The sequence shown here is derived from an EMBL/GenBank/DDBJ whole genome shotgun (WGS) entry which is preliminary data.</text>
</comment>